<dbReference type="RefSeq" id="XP_066692461.1">
    <property type="nucleotide sequence ID" value="XM_066851372.1"/>
</dbReference>
<name>A0ABR1PS21_9PEZI</name>
<feature type="region of interest" description="Disordered" evidence="1">
    <location>
        <begin position="319"/>
        <end position="341"/>
    </location>
</feature>
<proteinExistence type="predicted"/>
<feature type="compositionally biased region" description="Low complexity" evidence="1">
    <location>
        <begin position="325"/>
        <end position="341"/>
    </location>
</feature>
<keyword evidence="2" id="KW-1133">Transmembrane helix</keyword>
<evidence type="ECO:0000313" key="3">
    <source>
        <dbReference type="EMBL" id="KAK7936712.1"/>
    </source>
</evidence>
<dbReference type="EMBL" id="JAQQWE010000011">
    <property type="protein sequence ID" value="KAK7936712.1"/>
    <property type="molecule type" value="Genomic_DNA"/>
</dbReference>
<evidence type="ECO:0000256" key="1">
    <source>
        <dbReference type="SAM" id="MobiDB-lite"/>
    </source>
</evidence>
<protein>
    <submittedName>
        <fullName evidence="3">Uncharacterized protein</fullName>
    </submittedName>
</protein>
<dbReference type="GeneID" id="92084434"/>
<organism evidence="3 4">
    <name type="scientific">Apiospora aurea</name>
    <dbReference type="NCBI Taxonomy" id="335848"/>
    <lineage>
        <taxon>Eukaryota</taxon>
        <taxon>Fungi</taxon>
        <taxon>Dikarya</taxon>
        <taxon>Ascomycota</taxon>
        <taxon>Pezizomycotina</taxon>
        <taxon>Sordariomycetes</taxon>
        <taxon>Xylariomycetidae</taxon>
        <taxon>Amphisphaeriales</taxon>
        <taxon>Apiosporaceae</taxon>
        <taxon>Apiospora</taxon>
    </lineage>
</organism>
<sequence length="341" mass="36256">MGSGDNNPISRYGLSCPVGGDFYICEDSPTQFIGCCDIDPCKNNGDCPAPSLHSSSFSKSKYSDTLPEACVGEGLWYTCAYNSPPFIGCCKENPCQTLQCSPGNVTAAKLSSNQTNAAPFLSGSSSSSVTPAPSNSKGLPAGAIAGIVIGGVIAIAIIGYLLWRLHRSKKVFYHPPAVAQIPPSPQDERLPHHASAMYSPYKGKQFPSLSLCRDIDPNRANKVQTLIITTAAPPPPRWSTAPRARRRGRRTPSTTPSRCGRTRSRPCRRTGAATRATGAAGRPPHQRGTAGTSRRNRPWGPTMVVVEGEAAITMVGRRRCGVAASSSSRISSPSRSWRGAR</sequence>
<reference evidence="3 4" key="1">
    <citation type="submission" date="2023-01" db="EMBL/GenBank/DDBJ databases">
        <title>Analysis of 21 Apiospora genomes using comparative genomics revels a genus with tremendous synthesis potential of carbohydrate active enzymes and secondary metabolites.</title>
        <authorList>
            <person name="Sorensen T."/>
        </authorList>
    </citation>
    <scope>NUCLEOTIDE SEQUENCE [LARGE SCALE GENOMIC DNA]</scope>
    <source>
        <strain evidence="3 4">CBS 24483</strain>
    </source>
</reference>
<keyword evidence="2" id="KW-0812">Transmembrane</keyword>
<evidence type="ECO:0000256" key="2">
    <source>
        <dbReference type="SAM" id="Phobius"/>
    </source>
</evidence>
<keyword evidence="4" id="KW-1185">Reference proteome</keyword>
<comment type="caution">
    <text evidence="3">The sequence shown here is derived from an EMBL/GenBank/DDBJ whole genome shotgun (WGS) entry which is preliminary data.</text>
</comment>
<evidence type="ECO:0000313" key="4">
    <source>
        <dbReference type="Proteomes" id="UP001391051"/>
    </source>
</evidence>
<keyword evidence="2" id="KW-0472">Membrane</keyword>
<accession>A0ABR1PS21</accession>
<feature type="region of interest" description="Disordered" evidence="1">
    <location>
        <begin position="230"/>
        <end position="302"/>
    </location>
</feature>
<gene>
    <name evidence="3" type="ORF">PG986_015150</name>
</gene>
<feature type="transmembrane region" description="Helical" evidence="2">
    <location>
        <begin position="141"/>
        <end position="163"/>
    </location>
</feature>
<dbReference type="Proteomes" id="UP001391051">
    <property type="component" value="Unassembled WGS sequence"/>
</dbReference>
<feature type="compositionally biased region" description="Low complexity" evidence="1">
    <location>
        <begin position="269"/>
        <end position="283"/>
    </location>
</feature>